<sequence length="148" mass="16241">MDENNNQNVGGAEQQNAGNTNQQNTTGTNQQNAGNGANQHLNEAYNKVADAAKDGGKSFFTNILNFDVMISTKLIKLLYYILLIVVIIGAFITMFTRNPFTGQSNFLSGLLMLILGPIGVRVWAEVMIVLFNINDNLAKVKDHFCGQK</sequence>
<feature type="region of interest" description="Disordered" evidence="1">
    <location>
        <begin position="1"/>
        <end position="37"/>
    </location>
</feature>
<gene>
    <name evidence="3" type="ORF">JJN12_00800</name>
</gene>
<name>A0ABS1IWX2_9FIRM</name>
<accession>A0ABS1IWX2</accession>
<proteinExistence type="predicted"/>
<reference evidence="3 4" key="1">
    <citation type="submission" date="2021-01" db="EMBL/GenBank/DDBJ databases">
        <title>Isolation and description of Catonella massiliensis sp. nov., a novel Catonella species, isolated from a stable periodontitis subject.</title>
        <authorList>
            <person name="Antezack A."/>
            <person name="Boxberger M."/>
            <person name="La Scola B."/>
            <person name="Monnet-Corti V."/>
        </authorList>
    </citation>
    <scope>NUCLEOTIDE SEQUENCE [LARGE SCALE GENOMIC DNA]</scope>
    <source>
        <strain evidence="3 4">Marseille-Q4567</strain>
    </source>
</reference>
<dbReference type="EMBL" id="JAEPRJ010000001">
    <property type="protein sequence ID" value="MBK5896327.1"/>
    <property type="molecule type" value="Genomic_DNA"/>
</dbReference>
<dbReference type="Proteomes" id="UP000604730">
    <property type="component" value="Unassembled WGS sequence"/>
</dbReference>
<comment type="caution">
    <text evidence="3">The sequence shown here is derived from an EMBL/GenBank/DDBJ whole genome shotgun (WGS) entry which is preliminary data.</text>
</comment>
<feature type="compositionally biased region" description="Low complexity" evidence="1">
    <location>
        <begin position="10"/>
        <end position="37"/>
    </location>
</feature>
<evidence type="ECO:0000256" key="2">
    <source>
        <dbReference type="SAM" id="Phobius"/>
    </source>
</evidence>
<dbReference type="RefSeq" id="WP_208427910.1">
    <property type="nucleotide sequence ID" value="NZ_JAEPRJ010000001.1"/>
</dbReference>
<evidence type="ECO:0000313" key="3">
    <source>
        <dbReference type="EMBL" id="MBK5896327.1"/>
    </source>
</evidence>
<evidence type="ECO:0000256" key="1">
    <source>
        <dbReference type="SAM" id="MobiDB-lite"/>
    </source>
</evidence>
<keyword evidence="2" id="KW-0472">Membrane</keyword>
<feature type="transmembrane region" description="Helical" evidence="2">
    <location>
        <begin position="107"/>
        <end position="131"/>
    </location>
</feature>
<keyword evidence="2" id="KW-1133">Transmembrane helix</keyword>
<feature type="transmembrane region" description="Helical" evidence="2">
    <location>
        <begin position="77"/>
        <end position="95"/>
    </location>
</feature>
<dbReference type="InterPro" id="IPR025557">
    <property type="entry name" value="DUF4282"/>
</dbReference>
<protein>
    <submittedName>
        <fullName evidence="3">DUF4282 domain-containing protein</fullName>
    </submittedName>
</protein>
<evidence type="ECO:0000313" key="4">
    <source>
        <dbReference type="Proteomes" id="UP000604730"/>
    </source>
</evidence>
<organism evidence="3 4">
    <name type="scientific">Catonella massiliensis</name>
    <dbReference type="NCBI Taxonomy" id="2799636"/>
    <lineage>
        <taxon>Bacteria</taxon>
        <taxon>Bacillati</taxon>
        <taxon>Bacillota</taxon>
        <taxon>Clostridia</taxon>
        <taxon>Lachnospirales</taxon>
        <taxon>Lachnospiraceae</taxon>
        <taxon>Catonella</taxon>
    </lineage>
</organism>
<dbReference type="Pfam" id="PF14110">
    <property type="entry name" value="DUF4282"/>
    <property type="match status" value="1"/>
</dbReference>
<keyword evidence="2" id="KW-0812">Transmembrane</keyword>
<keyword evidence="4" id="KW-1185">Reference proteome</keyword>